<organism evidence="2 3">
    <name type="scientific">Klebsormidium nitens</name>
    <name type="common">Green alga</name>
    <name type="synonym">Ulothrix nitens</name>
    <dbReference type="NCBI Taxonomy" id="105231"/>
    <lineage>
        <taxon>Eukaryota</taxon>
        <taxon>Viridiplantae</taxon>
        <taxon>Streptophyta</taxon>
        <taxon>Klebsormidiophyceae</taxon>
        <taxon>Klebsormidiales</taxon>
        <taxon>Klebsormidiaceae</taxon>
        <taxon>Klebsormidium</taxon>
    </lineage>
</organism>
<dbReference type="Proteomes" id="UP000054558">
    <property type="component" value="Unassembled WGS sequence"/>
</dbReference>
<evidence type="ECO:0000313" key="2">
    <source>
        <dbReference type="EMBL" id="GAQ87583.1"/>
    </source>
</evidence>
<dbReference type="AlphaFoldDB" id="A0A1Y1IAI8"/>
<sequence>MLAFAALVALASLGAPASATRTLQESQPVLIPTPKPTQISGTASPIIRPSVPILVPDSTPASGNPHECPQDTGYVFWGVSQEGRGQCGKAYLSAEVKGDLIGGLDHGILIGEARTTEVFTLEVDSNNHQNGAILWDCHKNVKALLTSVAGGDTSSATPYLRADVTLTNEAGQTVTGPQVVAEWFASHFGNRPSPSVKVFKVSWKRDENNGIYKGLRMTVRAETDTQVITFATS</sequence>
<gene>
    <name evidence="2" type="ORF">KFL_003620140</name>
</gene>
<protein>
    <submittedName>
        <fullName evidence="2">Uncharacterized protein</fullName>
    </submittedName>
</protein>
<keyword evidence="3" id="KW-1185">Reference proteome</keyword>
<feature type="chain" id="PRO_5012665925" evidence="1">
    <location>
        <begin position="20"/>
        <end position="233"/>
    </location>
</feature>
<proteinExistence type="predicted"/>
<evidence type="ECO:0000256" key="1">
    <source>
        <dbReference type="SAM" id="SignalP"/>
    </source>
</evidence>
<evidence type="ECO:0000313" key="3">
    <source>
        <dbReference type="Proteomes" id="UP000054558"/>
    </source>
</evidence>
<name>A0A1Y1IAI8_KLENI</name>
<reference evidence="2 3" key="1">
    <citation type="journal article" date="2014" name="Nat. Commun.">
        <title>Klebsormidium flaccidum genome reveals primary factors for plant terrestrial adaptation.</title>
        <authorList>
            <person name="Hori K."/>
            <person name="Maruyama F."/>
            <person name="Fujisawa T."/>
            <person name="Togashi T."/>
            <person name="Yamamoto N."/>
            <person name="Seo M."/>
            <person name="Sato S."/>
            <person name="Yamada T."/>
            <person name="Mori H."/>
            <person name="Tajima N."/>
            <person name="Moriyama T."/>
            <person name="Ikeuchi M."/>
            <person name="Watanabe M."/>
            <person name="Wada H."/>
            <person name="Kobayashi K."/>
            <person name="Saito M."/>
            <person name="Masuda T."/>
            <person name="Sasaki-Sekimoto Y."/>
            <person name="Mashiguchi K."/>
            <person name="Awai K."/>
            <person name="Shimojima M."/>
            <person name="Masuda S."/>
            <person name="Iwai M."/>
            <person name="Nobusawa T."/>
            <person name="Narise T."/>
            <person name="Kondo S."/>
            <person name="Saito H."/>
            <person name="Sato R."/>
            <person name="Murakawa M."/>
            <person name="Ihara Y."/>
            <person name="Oshima-Yamada Y."/>
            <person name="Ohtaka K."/>
            <person name="Satoh M."/>
            <person name="Sonobe K."/>
            <person name="Ishii M."/>
            <person name="Ohtani R."/>
            <person name="Kanamori-Sato M."/>
            <person name="Honoki R."/>
            <person name="Miyazaki D."/>
            <person name="Mochizuki H."/>
            <person name="Umetsu J."/>
            <person name="Higashi K."/>
            <person name="Shibata D."/>
            <person name="Kamiya Y."/>
            <person name="Sato N."/>
            <person name="Nakamura Y."/>
            <person name="Tabata S."/>
            <person name="Ida S."/>
            <person name="Kurokawa K."/>
            <person name="Ohta H."/>
        </authorList>
    </citation>
    <scope>NUCLEOTIDE SEQUENCE [LARGE SCALE GENOMIC DNA]</scope>
    <source>
        <strain evidence="2 3">NIES-2285</strain>
    </source>
</reference>
<dbReference type="EMBL" id="DF237311">
    <property type="protein sequence ID" value="GAQ87583.1"/>
    <property type="molecule type" value="Genomic_DNA"/>
</dbReference>
<feature type="signal peptide" evidence="1">
    <location>
        <begin position="1"/>
        <end position="19"/>
    </location>
</feature>
<accession>A0A1Y1IAI8</accession>
<keyword evidence="1" id="KW-0732">Signal</keyword>